<keyword evidence="1" id="KW-0812">Transmembrane</keyword>
<comment type="caution">
    <text evidence="3">The sequence shown here is derived from an EMBL/GenBank/DDBJ whole genome shotgun (WGS) entry which is preliminary data.</text>
</comment>
<keyword evidence="1" id="KW-0472">Membrane</keyword>
<dbReference type="Proteomes" id="UP000177279">
    <property type="component" value="Unassembled WGS sequence"/>
</dbReference>
<dbReference type="Pfam" id="PF18893">
    <property type="entry name" value="DUF5652"/>
    <property type="match status" value="1"/>
</dbReference>
<feature type="domain" description="DUF5652" evidence="2">
    <location>
        <begin position="14"/>
        <end position="70"/>
    </location>
</feature>
<feature type="transmembrane region" description="Helical" evidence="1">
    <location>
        <begin position="6"/>
        <end position="31"/>
    </location>
</feature>
<evidence type="ECO:0000313" key="3">
    <source>
        <dbReference type="EMBL" id="OHA96320.1"/>
    </source>
</evidence>
<evidence type="ECO:0000256" key="1">
    <source>
        <dbReference type="SAM" id="Phobius"/>
    </source>
</evidence>
<organism evidence="3 4">
    <name type="scientific">Candidatus Zambryskibacteria bacterium RIFCSPHIGHO2_02_FULL_43_37</name>
    <dbReference type="NCBI Taxonomy" id="1802749"/>
    <lineage>
        <taxon>Bacteria</taxon>
        <taxon>Candidatus Zambryskiibacteriota</taxon>
    </lineage>
</organism>
<evidence type="ECO:0000313" key="4">
    <source>
        <dbReference type="Proteomes" id="UP000177279"/>
    </source>
</evidence>
<dbReference type="InterPro" id="IPR043712">
    <property type="entry name" value="DUF5652"/>
</dbReference>
<protein>
    <recommendedName>
        <fullName evidence="2">DUF5652 domain-containing protein</fullName>
    </recommendedName>
</protein>
<proteinExistence type="predicted"/>
<accession>A0A1G2TGB2</accession>
<gene>
    <name evidence="3" type="ORF">A3D49_00270</name>
</gene>
<reference evidence="3 4" key="1">
    <citation type="journal article" date="2016" name="Nat. Commun.">
        <title>Thousands of microbial genomes shed light on interconnected biogeochemical processes in an aquifer system.</title>
        <authorList>
            <person name="Anantharaman K."/>
            <person name="Brown C.T."/>
            <person name="Hug L.A."/>
            <person name="Sharon I."/>
            <person name="Castelle C.J."/>
            <person name="Probst A.J."/>
            <person name="Thomas B.C."/>
            <person name="Singh A."/>
            <person name="Wilkins M.J."/>
            <person name="Karaoz U."/>
            <person name="Brodie E.L."/>
            <person name="Williams K.H."/>
            <person name="Hubbard S.S."/>
            <person name="Banfield J.F."/>
        </authorList>
    </citation>
    <scope>NUCLEOTIDE SEQUENCE [LARGE SCALE GENOMIC DNA]</scope>
</reference>
<feature type="transmembrane region" description="Helical" evidence="1">
    <location>
        <begin position="43"/>
        <end position="64"/>
    </location>
</feature>
<keyword evidence="1" id="KW-1133">Transmembrane helix</keyword>
<name>A0A1G2TGB2_9BACT</name>
<sequence length="77" mass="8843">MESINTLAALVGIPVWAIVFVIVWTIAWKGLALWRAAGLRQKWWFAALLIINTLGILEIIYLFLVSRNYKVEVVEEK</sequence>
<dbReference type="AlphaFoldDB" id="A0A1G2TGB2"/>
<evidence type="ECO:0000259" key="2">
    <source>
        <dbReference type="Pfam" id="PF18893"/>
    </source>
</evidence>
<dbReference type="EMBL" id="MHVS01000005">
    <property type="protein sequence ID" value="OHA96320.1"/>
    <property type="molecule type" value="Genomic_DNA"/>
</dbReference>